<dbReference type="AlphaFoldDB" id="A0A1Y5RK14"/>
<evidence type="ECO:0000313" key="2">
    <source>
        <dbReference type="EMBL" id="SLN19372.1"/>
    </source>
</evidence>
<evidence type="ECO:0000259" key="1">
    <source>
        <dbReference type="Pfam" id="PF12697"/>
    </source>
</evidence>
<organism evidence="2 3">
    <name type="scientific">Falsiruegeria litorea R37</name>
    <dbReference type="NCBI Taxonomy" id="1200284"/>
    <lineage>
        <taxon>Bacteria</taxon>
        <taxon>Pseudomonadati</taxon>
        <taxon>Pseudomonadota</taxon>
        <taxon>Alphaproteobacteria</taxon>
        <taxon>Rhodobacterales</taxon>
        <taxon>Roseobacteraceae</taxon>
        <taxon>Falsiruegeria</taxon>
    </lineage>
</organism>
<dbReference type="SUPFAM" id="SSF53474">
    <property type="entry name" value="alpha/beta-Hydrolases"/>
    <property type="match status" value="1"/>
</dbReference>
<dbReference type="PANTHER" id="PTHR43798:SF33">
    <property type="entry name" value="HYDROLASE, PUTATIVE (AFU_ORTHOLOGUE AFUA_2G14860)-RELATED"/>
    <property type="match status" value="1"/>
</dbReference>
<reference evidence="2 3" key="1">
    <citation type="submission" date="2017-03" db="EMBL/GenBank/DDBJ databases">
        <authorList>
            <person name="Afonso C.L."/>
            <person name="Miller P.J."/>
            <person name="Scott M.A."/>
            <person name="Spackman E."/>
            <person name="Goraichik I."/>
            <person name="Dimitrov K.M."/>
            <person name="Suarez D.L."/>
            <person name="Swayne D.E."/>
        </authorList>
    </citation>
    <scope>NUCLEOTIDE SEQUENCE [LARGE SCALE GENOMIC DNA]</scope>
    <source>
        <strain evidence="2 3">CECT 7639</strain>
    </source>
</reference>
<dbReference type="OrthoDB" id="7267294at2"/>
<protein>
    <submittedName>
        <fullName evidence="2">Arylesterase</fullName>
        <ecNumber evidence="2">3.1.1.2</ecNumber>
    </submittedName>
</protein>
<evidence type="ECO:0000313" key="3">
    <source>
        <dbReference type="Proteomes" id="UP000193077"/>
    </source>
</evidence>
<proteinExistence type="predicted"/>
<dbReference type="PRINTS" id="PR00111">
    <property type="entry name" value="ABHYDROLASE"/>
</dbReference>
<dbReference type="Gene3D" id="3.40.50.1820">
    <property type="entry name" value="alpha/beta hydrolase"/>
    <property type="match status" value="1"/>
</dbReference>
<keyword evidence="2" id="KW-0378">Hydrolase</keyword>
<dbReference type="InterPro" id="IPR000639">
    <property type="entry name" value="Epox_hydrolase-like"/>
</dbReference>
<dbReference type="EMBL" id="FWFO01000001">
    <property type="protein sequence ID" value="SLN19372.1"/>
    <property type="molecule type" value="Genomic_DNA"/>
</dbReference>
<keyword evidence="3" id="KW-1185">Reference proteome</keyword>
<dbReference type="InterPro" id="IPR050266">
    <property type="entry name" value="AB_hydrolase_sf"/>
</dbReference>
<dbReference type="PANTHER" id="PTHR43798">
    <property type="entry name" value="MONOACYLGLYCEROL LIPASE"/>
    <property type="match status" value="1"/>
</dbReference>
<dbReference type="PRINTS" id="PR00412">
    <property type="entry name" value="EPOXHYDRLASE"/>
</dbReference>
<dbReference type="EC" id="3.1.1.2" evidence="2"/>
<dbReference type="Pfam" id="PF12697">
    <property type="entry name" value="Abhydrolase_6"/>
    <property type="match status" value="1"/>
</dbReference>
<dbReference type="InterPro" id="IPR000073">
    <property type="entry name" value="AB_hydrolase_1"/>
</dbReference>
<name>A0A1Y5RK14_9RHOB</name>
<sequence length="308" mass="34220">MAIISKHFSHAKENNRKVMSGAARARAPGAFLRLNHGLTHYELDDDATRPLLICIHGWSTASYVWDPLKPLLRAQGYRVLSYDLYGRGFSDRPKVAQTAKLFTHQLTELLDRLSLNTQPLNVVGYSMGGAIAARFVSERMHQVERLLLIAPAGMAVRAPGLRAFAQRYPRLTDPHILALLPPVLRRQFQNASKGFKDDPTVQLIANKQMRELSYRGYLPSLLSSLKGVLATRMQAEHEAITRSPVAVRAIFASEDTTIPHPQAKALFDQWTAGADQVSHIMTGAGHALAYTHAQQILQSVRDFLSEAP</sequence>
<accession>A0A1Y5RK14</accession>
<feature type="domain" description="AB hydrolase-1" evidence="1">
    <location>
        <begin position="52"/>
        <end position="295"/>
    </location>
</feature>
<gene>
    <name evidence="2" type="ORF">TRL7639_00429</name>
</gene>
<dbReference type="Proteomes" id="UP000193077">
    <property type="component" value="Unassembled WGS sequence"/>
</dbReference>
<dbReference type="GO" id="GO:0004064">
    <property type="term" value="F:arylesterase activity"/>
    <property type="evidence" value="ECO:0007669"/>
    <property type="project" value="UniProtKB-EC"/>
</dbReference>
<dbReference type="GO" id="GO:0016020">
    <property type="term" value="C:membrane"/>
    <property type="evidence" value="ECO:0007669"/>
    <property type="project" value="TreeGrafter"/>
</dbReference>
<dbReference type="InterPro" id="IPR029058">
    <property type="entry name" value="AB_hydrolase_fold"/>
</dbReference>